<gene>
    <name evidence="3" type="ORF">LS71_003120</name>
</gene>
<dbReference type="STRING" id="1677920.LS71_03970"/>
<proteinExistence type="predicted"/>
<dbReference type="InterPro" id="IPR013815">
    <property type="entry name" value="ATP_grasp_subdomain_1"/>
</dbReference>
<comment type="caution">
    <text evidence="3">The sequence shown here is derived from an EMBL/GenBank/DDBJ whole genome shotgun (WGS) entry which is preliminary data.</text>
</comment>
<dbReference type="SUPFAM" id="SSF56059">
    <property type="entry name" value="Glutathione synthetase ATP-binding domain-like"/>
    <property type="match status" value="1"/>
</dbReference>
<keyword evidence="1" id="KW-0067">ATP-binding</keyword>
<dbReference type="GO" id="GO:0005524">
    <property type="term" value="F:ATP binding"/>
    <property type="evidence" value="ECO:0007669"/>
    <property type="project" value="UniProtKB-UniRule"/>
</dbReference>
<accession>A0A4U8TEG7</accession>
<dbReference type="Proteomes" id="UP000029733">
    <property type="component" value="Unassembled WGS sequence"/>
</dbReference>
<keyword evidence="4" id="KW-1185">Reference proteome</keyword>
<keyword evidence="1" id="KW-0547">Nucleotide-binding</keyword>
<protein>
    <recommendedName>
        <fullName evidence="2">ATP-grasp domain-containing protein</fullName>
    </recommendedName>
</protein>
<dbReference type="RefSeq" id="WP_034353943.1">
    <property type="nucleotide sequence ID" value="NZ_JRPR02000001.1"/>
</dbReference>
<dbReference type="Pfam" id="PF15632">
    <property type="entry name" value="ATPgrasp_Ter"/>
    <property type="match status" value="1"/>
</dbReference>
<dbReference type="EMBL" id="JRPR02000001">
    <property type="protein sequence ID" value="TLD97738.1"/>
    <property type="molecule type" value="Genomic_DNA"/>
</dbReference>
<dbReference type="Gene3D" id="3.30.470.20">
    <property type="entry name" value="ATP-grasp fold, B domain"/>
    <property type="match status" value="1"/>
</dbReference>
<reference evidence="3 4" key="1">
    <citation type="journal article" date="2014" name="Genome Announc.">
        <title>Draft genome sequences of eight enterohepatic helicobacter species isolated from both laboratory and wild rodents.</title>
        <authorList>
            <person name="Sheh A."/>
            <person name="Shen Z."/>
            <person name="Fox J.G."/>
        </authorList>
    </citation>
    <scope>NUCLEOTIDE SEQUENCE [LARGE SCALE GENOMIC DNA]</scope>
    <source>
        <strain evidence="3 4">MIT 09-6949</strain>
    </source>
</reference>
<evidence type="ECO:0000259" key="2">
    <source>
        <dbReference type="PROSITE" id="PS50975"/>
    </source>
</evidence>
<dbReference type="Gene3D" id="3.30.1490.20">
    <property type="entry name" value="ATP-grasp fold, A domain"/>
    <property type="match status" value="1"/>
</dbReference>
<dbReference type="AlphaFoldDB" id="A0A4U8TEG7"/>
<dbReference type="InterPro" id="IPR011761">
    <property type="entry name" value="ATP-grasp"/>
</dbReference>
<feature type="domain" description="ATP-grasp" evidence="2">
    <location>
        <begin position="121"/>
        <end position="315"/>
    </location>
</feature>
<dbReference type="Gene3D" id="3.40.50.20">
    <property type="match status" value="1"/>
</dbReference>
<dbReference type="OrthoDB" id="9803907at2"/>
<evidence type="ECO:0000313" key="4">
    <source>
        <dbReference type="Proteomes" id="UP000029733"/>
    </source>
</evidence>
<name>A0A4U8TEG7_9HELI</name>
<organism evidence="3 4">
    <name type="scientific">Helicobacter jaachi</name>
    <dbReference type="NCBI Taxonomy" id="1677920"/>
    <lineage>
        <taxon>Bacteria</taxon>
        <taxon>Pseudomonadati</taxon>
        <taxon>Campylobacterota</taxon>
        <taxon>Epsilonproteobacteria</taxon>
        <taxon>Campylobacterales</taxon>
        <taxon>Helicobacteraceae</taxon>
        <taxon>Helicobacter</taxon>
    </lineage>
</organism>
<evidence type="ECO:0000256" key="1">
    <source>
        <dbReference type="PROSITE-ProRule" id="PRU00409"/>
    </source>
</evidence>
<dbReference type="GO" id="GO:0046872">
    <property type="term" value="F:metal ion binding"/>
    <property type="evidence" value="ECO:0007669"/>
    <property type="project" value="InterPro"/>
</dbReference>
<sequence length="345" mass="38893">MKKLRILVTTIGGLTSPDGLLALRHNGEREVFLVGCDAFSGACGRHFVDRFFISPDSAQSEESYIEALLKATQEYGIDIIVPCGNEDNLALAKHKSRFSVPIMVGEYADLIQAYDKGAVYEILLQKMPKHAPKYRLASDYETFLEAIYTLGYPDKLLVVKPRFGRGGRGVYVLSEHLRTDIFSNKPDGAVTLSFFEAALKGDNELIIMEHLRAPFISAYSLCSKGRNLFTMRHIREWGNASQTYRGSVDYDKELEELCSGVISAFRLDFTNNMELAYNESGDLVLFDLNPRLGASSGIDTHLGLNFPYLALKLALGEEIALDRAYLMQQKARFYRYFTQWWENGV</sequence>
<dbReference type="PROSITE" id="PS50975">
    <property type="entry name" value="ATP_GRASP"/>
    <property type="match status" value="1"/>
</dbReference>
<evidence type="ECO:0000313" key="3">
    <source>
        <dbReference type="EMBL" id="TLD97738.1"/>
    </source>
</evidence>